<feature type="binding site" evidence="20">
    <location>
        <position position="45"/>
    </location>
    <ligand>
        <name>ATP</name>
        <dbReference type="ChEBI" id="CHEBI:30616"/>
    </ligand>
</feature>
<comment type="catalytic activity">
    <reaction evidence="15">
        <text>L-threonyl-[protein] + ATP = O-phospho-L-threonyl-[protein] + ADP + H(+)</text>
        <dbReference type="Rhea" id="RHEA:46608"/>
        <dbReference type="Rhea" id="RHEA-COMP:11060"/>
        <dbReference type="Rhea" id="RHEA-COMP:11605"/>
        <dbReference type="ChEBI" id="CHEBI:15378"/>
        <dbReference type="ChEBI" id="CHEBI:30013"/>
        <dbReference type="ChEBI" id="CHEBI:30616"/>
        <dbReference type="ChEBI" id="CHEBI:61977"/>
        <dbReference type="ChEBI" id="CHEBI:456216"/>
        <dbReference type="EC" id="2.7.11.1"/>
    </reaction>
</comment>
<comment type="catalytic activity">
    <reaction evidence="16">
        <text>L-seryl-[protein] + ATP = O-phospho-L-seryl-[protein] + ADP + H(+)</text>
        <dbReference type="Rhea" id="RHEA:17989"/>
        <dbReference type="Rhea" id="RHEA-COMP:9863"/>
        <dbReference type="Rhea" id="RHEA-COMP:11604"/>
        <dbReference type="ChEBI" id="CHEBI:15378"/>
        <dbReference type="ChEBI" id="CHEBI:29999"/>
        <dbReference type="ChEBI" id="CHEBI:30616"/>
        <dbReference type="ChEBI" id="CHEBI:83421"/>
        <dbReference type="ChEBI" id="CHEBI:456216"/>
        <dbReference type="EC" id="2.7.11.1"/>
    </reaction>
</comment>
<keyword evidence="8" id="KW-0808">Transferase</keyword>
<evidence type="ECO:0000256" key="1">
    <source>
        <dbReference type="ARBA" id="ARBA00001946"/>
    </source>
</evidence>
<keyword evidence="12 20" id="KW-0067">ATP-binding</keyword>
<proteinExistence type="inferred from homology"/>
<evidence type="ECO:0000259" key="23">
    <source>
        <dbReference type="PROSITE" id="PS50030"/>
    </source>
</evidence>
<feature type="domain" description="UBA" evidence="23">
    <location>
        <begin position="292"/>
        <end position="334"/>
    </location>
</feature>
<keyword evidence="14" id="KW-0539">Nucleus</keyword>
<dbReference type="GO" id="GO:0046872">
    <property type="term" value="F:metal ion binding"/>
    <property type="evidence" value="ECO:0007669"/>
    <property type="project" value="UniProtKB-KW"/>
</dbReference>
<evidence type="ECO:0000256" key="21">
    <source>
        <dbReference type="SAM" id="MobiDB-lite"/>
    </source>
</evidence>
<evidence type="ECO:0000256" key="14">
    <source>
        <dbReference type="ARBA" id="ARBA00023242"/>
    </source>
</evidence>
<feature type="region of interest" description="Disordered" evidence="21">
    <location>
        <begin position="650"/>
        <end position="727"/>
    </location>
</feature>
<dbReference type="GO" id="GO:0005737">
    <property type="term" value="C:cytoplasm"/>
    <property type="evidence" value="ECO:0007669"/>
    <property type="project" value="TreeGrafter"/>
</dbReference>
<keyword evidence="9" id="KW-0479">Metal-binding</keyword>
<evidence type="ECO:0000256" key="4">
    <source>
        <dbReference type="ARBA" id="ARBA00012513"/>
    </source>
</evidence>
<keyword evidence="11" id="KW-0418">Kinase</keyword>
<evidence type="ECO:0000256" key="10">
    <source>
        <dbReference type="ARBA" id="ARBA00022741"/>
    </source>
</evidence>
<comment type="similarity">
    <text evidence="3">Belongs to the protein kinase superfamily. CAMK Ser/Thr protein kinase family.</text>
</comment>
<feature type="region of interest" description="Disordered" evidence="21">
    <location>
        <begin position="539"/>
        <end position="572"/>
    </location>
</feature>
<dbReference type="Gene3D" id="1.10.510.10">
    <property type="entry name" value="Transferase(Phosphotransferase) domain 1"/>
    <property type="match status" value="1"/>
</dbReference>
<reference evidence="25" key="1">
    <citation type="submission" date="2018-06" db="EMBL/GenBank/DDBJ databases">
        <title>Genome assembly of Danube salmon.</title>
        <authorList>
            <person name="Macqueen D.J."/>
            <person name="Gundappa M.K."/>
        </authorList>
    </citation>
    <scope>NUCLEOTIDE SEQUENCE [LARGE SCALE GENOMIC DNA]</scope>
</reference>
<dbReference type="PROSITE" id="PS50030">
    <property type="entry name" value="UBA"/>
    <property type="match status" value="1"/>
</dbReference>
<dbReference type="STRING" id="62062.ENSHHUP00000041950"/>
<evidence type="ECO:0000313" key="24">
    <source>
        <dbReference type="Ensembl" id="ENSHHUP00000041950.1"/>
    </source>
</evidence>
<dbReference type="Pfam" id="PF00069">
    <property type="entry name" value="Pkinase"/>
    <property type="match status" value="1"/>
</dbReference>
<feature type="compositionally biased region" description="Basic and acidic residues" evidence="21">
    <location>
        <begin position="539"/>
        <end position="548"/>
    </location>
</feature>
<evidence type="ECO:0000256" key="8">
    <source>
        <dbReference type="ARBA" id="ARBA00022679"/>
    </source>
</evidence>
<evidence type="ECO:0000313" key="25">
    <source>
        <dbReference type="Proteomes" id="UP000314982"/>
    </source>
</evidence>
<dbReference type="PROSITE" id="PS00107">
    <property type="entry name" value="PROTEIN_KINASE_ATP"/>
    <property type="match status" value="1"/>
</dbReference>
<dbReference type="GO" id="GO:0005634">
    <property type="term" value="C:nucleus"/>
    <property type="evidence" value="ECO:0007669"/>
    <property type="project" value="UniProtKB-SubCell"/>
</dbReference>
<dbReference type="SMART" id="SM00220">
    <property type="entry name" value="S_TKc"/>
    <property type="match status" value="1"/>
</dbReference>
<organism evidence="24 25">
    <name type="scientific">Hucho hucho</name>
    <name type="common">huchen</name>
    <dbReference type="NCBI Taxonomy" id="62062"/>
    <lineage>
        <taxon>Eukaryota</taxon>
        <taxon>Metazoa</taxon>
        <taxon>Chordata</taxon>
        <taxon>Craniata</taxon>
        <taxon>Vertebrata</taxon>
        <taxon>Euteleostomi</taxon>
        <taxon>Actinopterygii</taxon>
        <taxon>Neopterygii</taxon>
        <taxon>Teleostei</taxon>
        <taxon>Protacanthopterygii</taxon>
        <taxon>Salmoniformes</taxon>
        <taxon>Salmonidae</taxon>
        <taxon>Salmoninae</taxon>
        <taxon>Hucho</taxon>
    </lineage>
</organism>
<evidence type="ECO:0000256" key="20">
    <source>
        <dbReference type="PROSITE-ProRule" id="PRU10141"/>
    </source>
</evidence>
<dbReference type="EC" id="2.7.11.1" evidence="4"/>
<comment type="function">
    <text evidence="17">May play a role in hematopoietic cell proliferation or differentiation. Potential mediator of neuronal apoptosis.</text>
</comment>
<evidence type="ECO:0000256" key="11">
    <source>
        <dbReference type="ARBA" id="ARBA00022777"/>
    </source>
</evidence>
<keyword evidence="13" id="KW-0460">Magnesium</keyword>
<evidence type="ECO:0000256" key="2">
    <source>
        <dbReference type="ARBA" id="ARBA00004123"/>
    </source>
</evidence>
<dbReference type="SUPFAM" id="SSF56112">
    <property type="entry name" value="Protein kinase-like (PK-like)"/>
    <property type="match status" value="1"/>
</dbReference>
<keyword evidence="6" id="KW-0723">Serine/threonine-protein kinase</keyword>
<reference evidence="24" key="3">
    <citation type="submission" date="2025-09" db="UniProtKB">
        <authorList>
            <consortium name="Ensembl"/>
        </authorList>
    </citation>
    <scope>IDENTIFICATION</scope>
</reference>
<evidence type="ECO:0000256" key="18">
    <source>
        <dbReference type="ARBA" id="ARBA00074971"/>
    </source>
</evidence>
<keyword evidence="7" id="KW-0597">Phosphoprotein</keyword>
<dbReference type="GeneTree" id="ENSGT00940000165958"/>
<evidence type="ECO:0000256" key="16">
    <source>
        <dbReference type="ARBA" id="ARBA00048679"/>
    </source>
</evidence>
<dbReference type="AlphaFoldDB" id="A0A4W5MX32"/>
<keyword evidence="25" id="KW-1185">Reference proteome</keyword>
<evidence type="ECO:0000256" key="15">
    <source>
        <dbReference type="ARBA" id="ARBA00047899"/>
    </source>
</evidence>
<name>A0A4W5MX32_9TELE</name>
<keyword evidence="10 20" id="KW-0547">Nucleotide-binding</keyword>
<evidence type="ECO:0000256" key="19">
    <source>
        <dbReference type="ARBA" id="ARBA00077142"/>
    </source>
</evidence>
<dbReference type="GO" id="GO:0005524">
    <property type="term" value="F:ATP binding"/>
    <property type="evidence" value="ECO:0007669"/>
    <property type="project" value="UniProtKB-UniRule"/>
</dbReference>
<comment type="cofactor">
    <cofactor evidence="1">
        <name>Mg(2+)</name>
        <dbReference type="ChEBI" id="CHEBI:18420"/>
    </cofactor>
</comment>
<dbReference type="InterPro" id="IPR008271">
    <property type="entry name" value="Ser/Thr_kinase_AS"/>
</dbReference>
<keyword evidence="5" id="KW-0488">Methylation</keyword>
<evidence type="ECO:0000256" key="12">
    <source>
        <dbReference type="ARBA" id="ARBA00022840"/>
    </source>
</evidence>
<evidence type="ECO:0000256" key="6">
    <source>
        <dbReference type="ARBA" id="ARBA00022527"/>
    </source>
</evidence>
<dbReference type="GO" id="GO:0004674">
    <property type="term" value="F:protein serine/threonine kinase activity"/>
    <property type="evidence" value="ECO:0007669"/>
    <property type="project" value="UniProtKB-KW"/>
</dbReference>
<dbReference type="PANTHER" id="PTHR24346:SF44">
    <property type="entry name" value="SET DOMAIN CONTAINING 6"/>
    <property type="match status" value="1"/>
</dbReference>
<feature type="domain" description="Protein kinase" evidence="22">
    <location>
        <begin position="16"/>
        <end position="269"/>
    </location>
</feature>
<reference evidence="24" key="2">
    <citation type="submission" date="2025-08" db="UniProtKB">
        <authorList>
            <consortium name="Ensembl"/>
        </authorList>
    </citation>
    <scope>IDENTIFICATION</scope>
</reference>
<dbReference type="GO" id="GO:0035556">
    <property type="term" value="P:intracellular signal transduction"/>
    <property type="evidence" value="ECO:0007669"/>
    <property type="project" value="TreeGrafter"/>
</dbReference>
<evidence type="ECO:0000256" key="5">
    <source>
        <dbReference type="ARBA" id="ARBA00022481"/>
    </source>
</evidence>
<evidence type="ECO:0000256" key="3">
    <source>
        <dbReference type="ARBA" id="ARBA00006692"/>
    </source>
</evidence>
<dbReference type="Proteomes" id="UP000314982">
    <property type="component" value="Unassembled WGS sequence"/>
</dbReference>
<dbReference type="FunFam" id="3.30.200.20:FF:000003">
    <property type="entry name" value="Non-specific serine/threonine protein kinase"/>
    <property type="match status" value="1"/>
</dbReference>
<dbReference type="FunFam" id="1.10.510.10:FF:000166">
    <property type="entry name" value="SNF-related serine/threonine-protein kinase"/>
    <property type="match status" value="1"/>
</dbReference>
<evidence type="ECO:0000256" key="9">
    <source>
        <dbReference type="ARBA" id="ARBA00022723"/>
    </source>
</evidence>
<dbReference type="PANTHER" id="PTHR24346">
    <property type="entry name" value="MAP/MICROTUBULE AFFINITY-REGULATING KINASE"/>
    <property type="match status" value="1"/>
</dbReference>
<evidence type="ECO:0000256" key="13">
    <source>
        <dbReference type="ARBA" id="ARBA00022842"/>
    </source>
</evidence>
<dbReference type="InterPro" id="IPR011009">
    <property type="entry name" value="Kinase-like_dom_sf"/>
</dbReference>
<dbReference type="InterPro" id="IPR017441">
    <property type="entry name" value="Protein_kinase_ATP_BS"/>
</dbReference>
<dbReference type="CDD" id="cd14339">
    <property type="entry name" value="UBA_SNRK"/>
    <property type="match status" value="1"/>
</dbReference>
<comment type="subcellular location">
    <subcellularLocation>
        <location evidence="2">Nucleus</location>
    </subcellularLocation>
</comment>
<evidence type="ECO:0000256" key="17">
    <source>
        <dbReference type="ARBA" id="ARBA00054738"/>
    </source>
</evidence>
<feature type="region of interest" description="Disordered" evidence="21">
    <location>
        <begin position="267"/>
        <end position="289"/>
    </location>
</feature>
<feature type="region of interest" description="Disordered" evidence="21">
    <location>
        <begin position="342"/>
        <end position="382"/>
    </location>
</feature>
<evidence type="ECO:0000256" key="7">
    <source>
        <dbReference type="ARBA" id="ARBA00022553"/>
    </source>
</evidence>
<dbReference type="Ensembl" id="ENSHHUT00000043549.1">
    <property type="protein sequence ID" value="ENSHHUP00000041950.1"/>
    <property type="gene ID" value="ENSHHUG00000025900.1"/>
</dbReference>
<sequence length="771" mass="84529">MATSKSGYEGKIAGLYDLDRTLGKGHFAVVKLARHVFTGQLVAVKVIDKTKLDTMATGHLLQEVRCMKLVQHPNVVRLYEVIDTATKLYLILELGDGGDMYDYILRHEGGVAEDTAKVHFAQIVQSISYCHQLHVVHRDLKPENVVFFRQQGTVKLTDFGFSNLFKPGTMLMTSCGSLAYSAPEILLGDEYDAPAVDIWSLGVILFMLVCGQPPFQETNDSETLTMIMDCRYTVPAHVSADCKDLISRMLQRDPSSRASLEEIENHPWLQGVNSSPTGHSAAPLTSHRSLSQEEHEIILQAMTSGNIADRDAIQQALEADQYNHITATYYLLGERILRDKQEQPSEIPKVDSSWAEPPQLQKPRSEPQDLEQGGLHGLLAGCPRRGVSDAGHLLTNRPLLLQPQPSRTESPFPEYSTGPCLGLTLRPSPPDEPRQVKSLGALQLICEEEEEEEEEEEAEETGKPHVGLHNIQTLPHIIGLVSTTVSTEQSSPMLTAPEAPQSPVRVVPGQGEETGLLATSVEEALEMERGERERELQARVSSHSREIEPDQVAARQEQEQGTMESGEKPMEEGDMSCDLLRLGSHLTSDQPINGSSISPKAHPPYLPLLGGVQCCRGQQETPSPDIIEGEDAILENNNTTTESKAKLLVQGGGSTPGASPRSLPHNHCVDLGPDGVETTRKVGGPGGESEGDTPEELQLERSHNAPQGRLGPRATGIDPTFRLDPGKGKNVNLRDRLLQFPLCEKALSFNIQPTSKEKLLPFAQYNCCHVL</sequence>
<dbReference type="InterPro" id="IPR000719">
    <property type="entry name" value="Prot_kinase_dom"/>
</dbReference>
<dbReference type="PROSITE" id="PS50011">
    <property type="entry name" value="PROTEIN_KINASE_DOM"/>
    <property type="match status" value="1"/>
</dbReference>
<accession>A0A4W5MX32</accession>
<evidence type="ECO:0000259" key="22">
    <source>
        <dbReference type="PROSITE" id="PS50011"/>
    </source>
</evidence>
<dbReference type="InterPro" id="IPR015940">
    <property type="entry name" value="UBA"/>
</dbReference>
<dbReference type="PROSITE" id="PS00108">
    <property type="entry name" value="PROTEIN_KINASE_ST"/>
    <property type="match status" value="1"/>
</dbReference>
<dbReference type="CDD" id="cd14074">
    <property type="entry name" value="STKc_SNRK"/>
    <property type="match status" value="1"/>
</dbReference>
<protein>
    <recommendedName>
        <fullName evidence="18">SNF-related serine/threonine-protein kinase</fullName>
        <ecNumber evidence="4">2.7.11.1</ecNumber>
    </recommendedName>
    <alternativeName>
        <fullName evidence="19">SNF1-related kinase</fullName>
    </alternativeName>
</protein>